<sequence length="435" mass="46899">MNLDQQLSQTLRHVAEQVDPPDVTLDGIRSRAHASRRRTLAATAAAALLTLALAGIPLLTGGRDTTAPPVAPEPTGELFRADLRDPSRCVDKGIDGERPQEPGFPAGPGLQAWMDDLPVGEPPLSPYWHDGVLHARGVQVPAPYASVVLEAAGETVLVGGFVDDSRFEEGGTWSPQWMLVRGDQLTPLPVPENQSPRLSADGRIAFWADHPTAETTRFVTWDTGTNAPLASRTVPGNTSLQGSLCRIDLLGIDAAGIGLVLDEASKAPVARWDVRADTVAPTDLTYDPTKRLNQFDAFKGLESAFVSPDGTREVFTEAAPGDSPAGCCGTQLRVRPNGPSDQPGDIVTLQLPQGIPSMRLWDARTDRGTWMVWWETTQTVLFDASVDNHSYLVRCSTRNGACERVLDLGRNSNEGAQYAPDWESDWAFARAPAAE</sequence>
<organism evidence="2 3">
    <name type="scientific">Fodinibacter luteus</name>
    <dbReference type="NCBI Taxonomy" id="552064"/>
    <lineage>
        <taxon>Bacteria</taxon>
        <taxon>Bacillati</taxon>
        <taxon>Actinomycetota</taxon>
        <taxon>Actinomycetes</taxon>
        <taxon>Micrococcales</taxon>
        <taxon>Intrasporangiaceae</taxon>
        <taxon>Fodinibacter (ex Wang et al. 2009)</taxon>
    </lineage>
</organism>
<reference evidence="3" key="1">
    <citation type="journal article" date="2019" name="Int. J. Syst. Evol. Microbiol.">
        <title>The Global Catalogue of Microorganisms (GCM) 10K type strain sequencing project: providing services to taxonomists for standard genome sequencing and annotation.</title>
        <authorList>
            <consortium name="The Broad Institute Genomics Platform"/>
            <consortium name="The Broad Institute Genome Sequencing Center for Infectious Disease"/>
            <person name="Wu L."/>
            <person name="Ma J."/>
        </authorList>
    </citation>
    <scope>NUCLEOTIDE SEQUENCE [LARGE SCALE GENOMIC DNA]</scope>
    <source>
        <strain evidence="3">JCM 17809</strain>
    </source>
</reference>
<protein>
    <recommendedName>
        <fullName evidence="4">WD40 repeat protein</fullName>
    </recommendedName>
</protein>
<evidence type="ECO:0000256" key="1">
    <source>
        <dbReference type="SAM" id="Phobius"/>
    </source>
</evidence>
<name>A0ABP8KBL2_9MICO</name>
<dbReference type="Proteomes" id="UP001500945">
    <property type="component" value="Unassembled WGS sequence"/>
</dbReference>
<keyword evidence="1" id="KW-1133">Transmembrane helix</keyword>
<evidence type="ECO:0000313" key="2">
    <source>
        <dbReference type="EMBL" id="GAA4403273.1"/>
    </source>
</evidence>
<evidence type="ECO:0000313" key="3">
    <source>
        <dbReference type="Proteomes" id="UP001500945"/>
    </source>
</evidence>
<dbReference type="EMBL" id="BAABGM010000010">
    <property type="protein sequence ID" value="GAA4403273.1"/>
    <property type="molecule type" value="Genomic_DNA"/>
</dbReference>
<evidence type="ECO:0008006" key="4">
    <source>
        <dbReference type="Google" id="ProtNLM"/>
    </source>
</evidence>
<gene>
    <name evidence="2" type="ORF">GCM10023168_14620</name>
</gene>
<dbReference type="RefSeq" id="WP_345204112.1">
    <property type="nucleotide sequence ID" value="NZ_BAABGM010000010.1"/>
</dbReference>
<proteinExistence type="predicted"/>
<feature type="transmembrane region" description="Helical" evidence="1">
    <location>
        <begin position="39"/>
        <end position="59"/>
    </location>
</feature>
<keyword evidence="3" id="KW-1185">Reference proteome</keyword>
<accession>A0ABP8KBL2</accession>
<keyword evidence="1" id="KW-0472">Membrane</keyword>
<keyword evidence="1" id="KW-0812">Transmembrane</keyword>
<comment type="caution">
    <text evidence="2">The sequence shown here is derived from an EMBL/GenBank/DDBJ whole genome shotgun (WGS) entry which is preliminary data.</text>
</comment>